<proteinExistence type="predicted"/>
<keyword evidence="2" id="KW-1185">Reference proteome</keyword>
<dbReference type="InterPro" id="IPR036691">
    <property type="entry name" value="Endo/exonu/phosph_ase_sf"/>
</dbReference>
<accession>A0A318L5Q9</accession>
<sequence>MRAFHMNLLTYNANTQFPAGGAAQGKHQALRQEMANYRANVIGGNAVHLAGFTEVLVADAANPANVRQALNDFGAALGIAPGAHGRQLAVIRCGRTVLQNSNEVVAIVLDGNAVIQRYGLLWFNNPNAMQWQDRQIASQGVYTANLGIPAQAVPDYRYIVYVSFTLNGAAYTVGFLHNRAPGNEQAVLVMNGLRALLEAQAPVALTLCGGDFNANSPVAGPGGVGQLYPPNGHHPSWYYSPGATTAAGNRYDYWISYPQLFQAPGATAAANATPTLPNPNQTGSDHRGVGILLV</sequence>
<evidence type="ECO:0008006" key="3">
    <source>
        <dbReference type="Google" id="ProtNLM"/>
    </source>
</evidence>
<evidence type="ECO:0000313" key="2">
    <source>
        <dbReference type="Proteomes" id="UP000247555"/>
    </source>
</evidence>
<dbReference type="EMBL" id="QJKI01000003">
    <property type="protein sequence ID" value="PXX80833.1"/>
    <property type="molecule type" value="Genomic_DNA"/>
</dbReference>
<protein>
    <recommendedName>
        <fullName evidence="3">Endonuclease/exonuclease/phosphatase domain-containing protein</fullName>
    </recommendedName>
</protein>
<dbReference type="AlphaFoldDB" id="A0A318L5Q9"/>
<dbReference type="SUPFAM" id="SSF56219">
    <property type="entry name" value="DNase I-like"/>
    <property type="match status" value="1"/>
</dbReference>
<organism evidence="1 2">
    <name type="scientific">Rivihabitans pingtungensis</name>
    <dbReference type="NCBI Taxonomy" id="1054498"/>
    <lineage>
        <taxon>Bacteria</taxon>
        <taxon>Pseudomonadati</taxon>
        <taxon>Pseudomonadota</taxon>
        <taxon>Betaproteobacteria</taxon>
        <taxon>Neisseriales</taxon>
        <taxon>Aquaspirillaceae</taxon>
        <taxon>Rivihabitans</taxon>
    </lineage>
</organism>
<dbReference type="Proteomes" id="UP000247555">
    <property type="component" value="Unassembled WGS sequence"/>
</dbReference>
<comment type="caution">
    <text evidence="1">The sequence shown here is derived from an EMBL/GenBank/DDBJ whole genome shotgun (WGS) entry which is preliminary data.</text>
</comment>
<dbReference type="OrthoDB" id="9832886at2"/>
<gene>
    <name evidence="1" type="ORF">DFR34_103176</name>
</gene>
<dbReference type="RefSeq" id="WP_146215044.1">
    <property type="nucleotide sequence ID" value="NZ_QJKI01000003.1"/>
</dbReference>
<name>A0A318L5Q9_9NEIS</name>
<reference evidence="1 2" key="1">
    <citation type="submission" date="2018-05" db="EMBL/GenBank/DDBJ databases">
        <title>Genomic Encyclopedia of Type Strains, Phase IV (KMG-IV): sequencing the most valuable type-strain genomes for metagenomic binning, comparative biology and taxonomic classification.</title>
        <authorList>
            <person name="Goeker M."/>
        </authorList>
    </citation>
    <scope>NUCLEOTIDE SEQUENCE [LARGE SCALE GENOMIC DNA]</scope>
    <source>
        <strain evidence="1 2">DSM 29661</strain>
    </source>
</reference>
<evidence type="ECO:0000313" key="1">
    <source>
        <dbReference type="EMBL" id="PXX80833.1"/>
    </source>
</evidence>
<dbReference type="Gene3D" id="3.60.10.10">
    <property type="entry name" value="Endonuclease/exonuclease/phosphatase"/>
    <property type="match status" value="1"/>
</dbReference>